<dbReference type="RefSeq" id="WP_011246127.1">
    <property type="nucleotide sequence ID" value="NZ_BOQQ01000008.1"/>
</dbReference>
<evidence type="ECO:0000313" key="3">
    <source>
        <dbReference type="Proteomes" id="UP000216133"/>
    </source>
</evidence>
<reference evidence="3 4" key="1">
    <citation type="submission" date="2017-07" db="EMBL/GenBank/DDBJ databases">
        <title>Isolation and whole genome analysis of endospore-forming bacteria from heroin.</title>
        <authorList>
            <person name="Kalinowski J."/>
            <person name="Ahrens B."/>
            <person name="Al-Dilaimi A."/>
            <person name="Winkler A."/>
            <person name="Wibberg D."/>
            <person name="Schleenbecker U."/>
            <person name="Ruckert C."/>
            <person name="Wolfel R."/>
            <person name="Grass G."/>
        </authorList>
    </citation>
    <scope>NUCLEOTIDE SEQUENCE [LARGE SCALE GENOMIC DNA]</scope>
    <source>
        <strain evidence="2 3">7523-2</strain>
        <strain evidence="1 4">7539</strain>
    </source>
</reference>
<name>A0A268NWJ2_SHOCL</name>
<dbReference type="GeneID" id="86925387"/>
<evidence type="ECO:0000313" key="4">
    <source>
        <dbReference type="Proteomes" id="UP000216207"/>
    </source>
</evidence>
<dbReference type="Proteomes" id="UP000216133">
    <property type="component" value="Unassembled WGS sequence"/>
</dbReference>
<dbReference type="OMA" id="YQHRDSH"/>
<evidence type="ECO:0000313" key="1">
    <source>
        <dbReference type="EMBL" id="PAE87440.1"/>
    </source>
</evidence>
<dbReference type="Proteomes" id="UP000216207">
    <property type="component" value="Unassembled WGS sequence"/>
</dbReference>
<accession>A0A268NWJ2</accession>
<proteinExistence type="predicted"/>
<comment type="caution">
    <text evidence="1">The sequence shown here is derived from an EMBL/GenBank/DDBJ whole genome shotgun (WGS) entry which is preliminary data.</text>
</comment>
<dbReference type="AlphaFoldDB" id="A0A268NWJ2"/>
<evidence type="ECO:0000313" key="2">
    <source>
        <dbReference type="EMBL" id="PAF28034.1"/>
    </source>
</evidence>
<organism evidence="1 4">
    <name type="scientific">Shouchella clausii</name>
    <name type="common">Alkalihalobacillus clausii</name>
    <dbReference type="NCBI Taxonomy" id="79880"/>
    <lineage>
        <taxon>Bacteria</taxon>
        <taxon>Bacillati</taxon>
        <taxon>Bacillota</taxon>
        <taxon>Bacilli</taxon>
        <taxon>Bacillales</taxon>
        <taxon>Bacillaceae</taxon>
        <taxon>Shouchella</taxon>
    </lineage>
</organism>
<protein>
    <submittedName>
        <fullName evidence="1">Uncharacterized protein</fullName>
    </submittedName>
</protein>
<sequence>MDIHIERKRTADKAGDFICTSSDKLFVLIVDPPERYPYLLLCLDTFSIVQNYSSIPSREELEEDIGEDIKEIYNQEHATISFL</sequence>
<dbReference type="EMBL" id="NPCC01000034">
    <property type="protein sequence ID" value="PAE87440.1"/>
    <property type="molecule type" value="Genomic_DNA"/>
</dbReference>
<gene>
    <name evidence="2" type="ORF">CHH61_00055</name>
    <name evidence="1" type="ORF">CHH72_18460</name>
</gene>
<dbReference type="EMBL" id="NPBS01000001">
    <property type="protein sequence ID" value="PAF28034.1"/>
    <property type="molecule type" value="Genomic_DNA"/>
</dbReference>